<keyword evidence="2" id="KW-1185">Reference proteome</keyword>
<proteinExistence type="predicted"/>
<evidence type="ECO:0000313" key="1">
    <source>
        <dbReference type="EMBL" id="OMO76369.1"/>
    </source>
</evidence>
<accession>A0A1R3I1E6</accession>
<dbReference type="Gramene" id="OMO76369">
    <property type="protein sequence ID" value="OMO76369"/>
    <property type="gene ID" value="CCACVL1_15721"/>
</dbReference>
<dbReference type="Proteomes" id="UP000188268">
    <property type="component" value="Unassembled WGS sequence"/>
</dbReference>
<name>A0A1R3I1E6_COCAP</name>
<sequence>MEVRSTRLTTLALCFYIVLASYLGSRKTNSEVRVPYWLGSRLSGTKGGRVGVVVAGKLAI</sequence>
<gene>
    <name evidence="1" type="ORF">CCACVL1_15721</name>
</gene>
<organism evidence="1 2">
    <name type="scientific">Corchorus capsularis</name>
    <name type="common">Jute</name>
    <dbReference type="NCBI Taxonomy" id="210143"/>
    <lineage>
        <taxon>Eukaryota</taxon>
        <taxon>Viridiplantae</taxon>
        <taxon>Streptophyta</taxon>
        <taxon>Embryophyta</taxon>
        <taxon>Tracheophyta</taxon>
        <taxon>Spermatophyta</taxon>
        <taxon>Magnoliopsida</taxon>
        <taxon>eudicotyledons</taxon>
        <taxon>Gunneridae</taxon>
        <taxon>Pentapetalae</taxon>
        <taxon>rosids</taxon>
        <taxon>malvids</taxon>
        <taxon>Malvales</taxon>
        <taxon>Malvaceae</taxon>
        <taxon>Grewioideae</taxon>
        <taxon>Apeibeae</taxon>
        <taxon>Corchorus</taxon>
    </lineage>
</organism>
<comment type="caution">
    <text evidence="1">The sequence shown here is derived from an EMBL/GenBank/DDBJ whole genome shotgun (WGS) entry which is preliminary data.</text>
</comment>
<dbReference type="AlphaFoldDB" id="A0A1R3I1E6"/>
<dbReference type="EMBL" id="AWWV01010885">
    <property type="protein sequence ID" value="OMO76369.1"/>
    <property type="molecule type" value="Genomic_DNA"/>
</dbReference>
<protein>
    <submittedName>
        <fullName evidence="1">Uncharacterized protein</fullName>
    </submittedName>
</protein>
<reference evidence="1 2" key="1">
    <citation type="submission" date="2013-09" db="EMBL/GenBank/DDBJ databases">
        <title>Corchorus capsularis genome sequencing.</title>
        <authorList>
            <person name="Alam M."/>
            <person name="Haque M.S."/>
            <person name="Islam M.S."/>
            <person name="Emdad E.M."/>
            <person name="Islam M.M."/>
            <person name="Ahmed B."/>
            <person name="Halim A."/>
            <person name="Hossen Q.M.M."/>
            <person name="Hossain M.Z."/>
            <person name="Ahmed R."/>
            <person name="Khan M.M."/>
            <person name="Islam R."/>
            <person name="Rashid M.M."/>
            <person name="Khan S.A."/>
            <person name="Rahman M.S."/>
            <person name="Alam M."/>
        </authorList>
    </citation>
    <scope>NUCLEOTIDE SEQUENCE [LARGE SCALE GENOMIC DNA]</scope>
    <source>
        <strain evidence="2">cv. CVL-1</strain>
        <tissue evidence="1">Whole seedling</tissue>
    </source>
</reference>
<evidence type="ECO:0000313" key="2">
    <source>
        <dbReference type="Proteomes" id="UP000188268"/>
    </source>
</evidence>